<proteinExistence type="predicted"/>
<organism evidence="2">
    <name type="scientific">Tetraselmis sp. GSL018</name>
    <dbReference type="NCBI Taxonomy" id="582737"/>
    <lineage>
        <taxon>Eukaryota</taxon>
        <taxon>Viridiplantae</taxon>
        <taxon>Chlorophyta</taxon>
        <taxon>core chlorophytes</taxon>
        <taxon>Chlorodendrophyceae</taxon>
        <taxon>Chlorodendrales</taxon>
        <taxon>Chlorodendraceae</taxon>
        <taxon>Tetraselmis</taxon>
    </lineage>
</organism>
<protein>
    <submittedName>
        <fullName evidence="2">Uncharacterized protein</fullName>
    </submittedName>
</protein>
<reference evidence="2" key="1">
    <citation type="submission" date="2014-05" db="EMBL/GenBank/DDBJ databases">
        <title>The transcriptome of the halophilic microalga Tetraselmis sp. GSL018 isolated from the Great Salt Lake, Utah.</title>
        <authorList>
            <person name="Jinkerson R.E."/>
            <person name="D'Adamo S."/>
            <person name="Posewitz M.C."/>
        </authorList>
    </citation>
    <scope>NUCLEOTIDE SEQUENCE</scope>
    <source>
        <strain evidence="2">GSL018</strain>
    </source>
</reference>
<feature type="compositionally biased region" description="Low complexity" evidence="1">
    <location>
        <begin position="47"/>
        <end position="72"/>
    </location>
</feature>
<evidence type="ECO:0000313" key="2">
    <source>
        <dbReference type="EMBL" id="JAC79168.1"/>
    </source>
</evidence>
<gene>
    <name evidence="2" type="ORF">TSPGSL018_13365</name>
</gene>
<name>A0A061S4L6_9CHLO</name>
<accession>A0A061S4L6</accession>
<feature type="region of interest" description="Disordered" evidence="1">
    <location>
        <begin position="1"/>
        <end position="81"/>
    </location>
</feature>
<sequence>ILLRHPPSVHPRSERIGLGPRAGTAVGKNTGAPPPPPSRARGREGRPSAGHQCGGSVAAAAARGGPGACLRGKTPRPGKRP</sequence>
<dbReference type="EMBL" id="GBEZ01006213">
    <property type="protein sequence ID" value="JAC79168.1"/>
    <property type="molecule type" value="Transcribed_RNA"/>
</dbReference>
<dbReference type="AlphaFoldDB" id="A0A061S4L6"/>
<evidence type="ECO:0000256" key="1">
    <source>
        <dbReference type="SAM" id="MobiDB-lite"/>
    </source>
</evidence>
<feature type="non-terminal residue" evidence="2">
    <location>
        <position position="1"/>
    </location>
</feature>
<feature type="non-terminal residue" evidence="2">
    <location>
        <position position="81"/>
    </location>
</feature>